<evidence type="ECO:0000256" key="1">
    <source>
        <dbReference type="ARBA" id="ARBA00004141"/>
    </source>
</evidence>
<dbReference type="GO" id="GO:0030322">
    <property type="term" value="P:stabilization of membrane potential"/>
    <property type="evidence" value="ECO:0007669"/>
    <property type="project" value="TreeGrafter"/>
</dbReference>
<evidence type="ECO:0000259" key="11">
    <source>
        <dbReference type="Pfam" id="PF07885"/>
    </source>
</evidence>
<dbReference type="SUPFAM" id="SSF81324">
    <property type="entry name" value="Voltage-gated potassium channels"/>
    <property type="match status" value="2"/>
</dbReference>
<feature type="transmembrane region" description="Helical" evidence="10">
    <location>
        <begin position="441"/>
        <end position="458"/>
    </location>
</feature>
<feature type="transmembrane region" description="Helical" evidence="10">
    <location>
        <begin position="163"/>
        <end position="186"/>
    </location>
</feature>
<dbReference type="Proteomes" id="UP000799444">
    <property type="component" value="Unassembled WGS sequence"/>
</dbReference>
<organism evidence="12 13">
    <name type="scientific">Polyplosphaeria fusca</name>
    <dbReference type="NCBI Taxonomy" id="682080"/>
    <lineage>
        <taxon>Eukaryota</taxon>
        <taxon>Fungi</taxon>
        <taxon>Dikarya</taxon>
        <taxon>Ascomycota</taxon>
        <taxon>Pezizomycotina</taxon>
        <taxon>Dothideomycetes</taxon>
        <taxon>Pleosporomycetidae</taxon>
        <taxon>Pleosporales</taxon>
        <taxon>Tetraplosphaeriaceae</taxon>
        <taxon>Polyplosphaeria</taxon>
    </lineage>
</organism>
<comment type="similarity">
    <text evidence="8">Belongs to the two pore domain potassium channel (TC 1.A.1.8) family.</text>
</comment>
<dbReference type="GO" id="GO:0022841">
    <property type="term" value="F:potassium ion leak channel activity"/>
    <property type="evidence" value="ECO:0007669"/>
    <property type="project" value="TreeGrafter"/>
</dbReference>
<feature type="region of interest" description="Disordered" evidence="9">
    <location>
        <begin position="702"/>
        <end position="727"/>
    </location>
</feature>
<evidence type="ECO:0000256" key="2">
    <source>
        <dbReference type="ARBA" id="ARBA00022448"/>
    </source>
</evidence>
<dbReference type="GO" id="GO:0015271">
    <property type="term" value="F:outward rectifier potassium channel activity"/>
    <property type="evidence" value="ECO:0007669"/>
    <property type="project" value="TreeGrafter"/>
</dbReference>
<dbReference type="EMBL" id="ML996122">
    <property type="protein sequence ID" value="KAF2736733.1"/>
    <property type="molecule type" value="Genomic_DNA"/>
</dbReference>
<feature type="transmembrane region" description="Helical" evidence="10">
    <location>
        <begin position="470"/>
        <end position="489"/>
    </location>
</feature>
<gene>
    <name evidence="12" type="ORF">EJ04DRAFT_542311</name>
</gene>
<dbReference type="GO" id="GO:0005886">
    <property type="term" value="C:plasma membrane"/>
    <property type="evidence" value="ECO:0007669"/>
    <property type="project" value="TreeGrafter"/>
</dbReference>
<feature type="domain" description="Potassium channel" evidence="11">
    <location>
        <begin position="212"/>
        <end position="291"/>
    </location>
</feature>
<evidence type="ECO:0000256" key="4">
    <source>
        <dbReference type="ARBA" id="ARBA00022989"/>
    </source>
</evidence>
<dbReference type="FunFam" id="1.10.287.70:FF:000182">
    <property type="entry name" value="Outward-rectifier potassium channel TOK1"/>
    <property type="match status" value="1"/>
</dbReference>
<feature type="transmembrane region" description="Helical" evidence="10">
    <location>
        <begin position="206"/>
        <end position="224"/>
    </location>
</feature>
<keyword evidence="2 8" id="KW-0813">Transport</keyword>
<keyword evidence="5 8" id="KW-0406">Ion transport</keyword>
<keyword evidence="3 8" id="KW-0812">Transmembrane</keyword>
<evidence type="ECO:0000256" key="10">
    <source>
        <dbReference type="SAM" id="Phobius"/>
    </source>
</evidence>
<dbReference type="InterPro" id="IPR013099">
    <property type="entry name" value="K_chnl_dom"/>
</dbReference>
<keyword evidence="13" id="KW-1185">Reference proteome</keyword>
<evidence type="ECO:0000256" key="8">
    <source>
        <dbReference type="RuleBase" id="RU003857"/>
    </source>
</evidence>
<comment type="subcellular location">
    <subcellularLocation>
        <location evidence="1">Membrane</location>
        <topology evidence="1">Multi-pass membrane protein</topology>
    </subcellularLocation>
</comment>
<dbReference type="AlphaFoldDB" id="A0A9P4R4L8"/>
<feature type="transmembrane region" description="Helical" evidence="10">
    <location>
        <begin position="122"/>
        <end position="151"/>
    </location>
</feature>
<proteinExistence type="inferred from homology"/>
<dbReference type="PRINTS" id="PR01333">
    <property type="entry name" value="2POREKCHANEL"/>
</dbReference>
<evidence type="ECO:0000256" key="5">
    <source>
        <dbReference type="ARBA" id="ARBA00023065"/>
    </source>
</evidence>
<dbReference type="PANTHER" id="PTHR11003">
    <property type="entry name" value="POTASSIUM CHANNEL, SUBFAMILY K"/>
    <property type="match status" value="1"/>
</dbReference>
<feature type="region of interest" description="Disordered" evidence="9">
    <location>
        <begin position="1"/>
        <end position="28"/>
    </location>
</feature>
<feature type="transmembrane region" description="Helical" evidence="10">
    <location>
        <begin position="267"/>
        <end position="287"/>
    </location>
</feature>
<feature type="compositionally biased region" description="Basic and acidic residues" evidence="9">
    <location>
        <begin position="702"/>
        <end position="717"/>
    </location>
</feature>
<evidence type="ECO:0000256" key="9">
    <source>
        <dbReference type="SAM" id="MobiDB-lite"/>
    </source>
</evidence>
<dbReference type="OrthoDB" id="297496at2759"/>
<accession>A0A9P4R4L8</accession>
<feature type="domain" description="Potassium channel" evidence="11">
    <location>
        <begin position="419"/>
        <end position="493"/>
    </location>
</feature>
<feature type="transmembrane region" description="Helical" evidence="10">
    <location>
        <begin position="95"/>
        <end position="116"/>
    </location>
</feature>
<keyword evidence="6 10" id="KW-0472">Membrane</keyword>
<dbReference type="Pfam" id="PF07885">
    <property type="entry name" value="Ion_trans_2"/>
    <property type="match status" value="2"/>
</dbReference>
<dbReference type="InterPro" id="IPR003280">
    <property type="entry name" value="2pore_dom_K_chnl"/>
</dbReference>
<evidence type="ECO:0000313" key="13">
    <source>
        <dbReference type="Proteomes" id="UP000799444"/>
    </source>
</evidence>
<keyword evidence="4 10" id="KW-1133">Transmembrane helix</keyword>
<name>A0A9P4R4L8_9PLEO</name>
<protein>
    <submittedName>
        <fullName evidence="12">Voltage-gated potassium channel</fullName>
    </submittedName>
</protein>
<evidence type="ECO:0000256" key="3">
    <source>
        <dbReference type="ARBA" id="ARBA00022692"/>
    </source>
</evidence>
<evidence type="ECO:0000256" key="7">
    <source>
        <dbReference type="ARBA" id="ARBA00023303"/>
    </source>
</evidence>
<sequence length="727" mass="81874">MATTPSAPDALNTNLEKPQTSGNGSGQTLQYDNGQKSDWWFASTAIPLLAATLSPLANVLSICALVTSWRETIYIDGNPVAEFDGVPFPDPKWCYWLNVASLVAGFLGNLFLLLNFTQRVRYLIALPATIILWYVSTGFLIGITACMEIYAPPSRPEETYSQGFWYAIAAAVFYLICSMILMVNMLGYFLGHYPDHFALTDAQRTLILQTMLFFIWLAGGGAVFSRIESDVGQDGWAFTDAVYFCDVTILTVGFGDLYPTTDLGRGIVFPYSVGGTIMLGLVISSLYKFMQQLGEENIVQKHVQRTRQRTLSRAVTNSFDLREREHAAHHLIRKRHPKGSAGAPKISGPTQARAYRTAMGNTVRRVTNPLTVPKPLRRKPRLILLREEKDRFDEMRRIQRQTNKFKKWYALIFSLAAFALLWCVGAVVFWQCEKNTQNMTYFQALYFCYVSLLTIGYGDLAPKSNAGRCFFVVWSLVAVPTMTILVSDLGDTVIAKFKKWSDDLADFTVLPKEGIWREFLDKNPWLLYWFQKWQAARAEKAAKKRVERGFDTVDPESVAEGNIDVEDADLALDLTLPTLATEAEQDISGHVPSLATLSRRIAVSIRKVAADLRFSPPKKYDYEEWVEFTRLIRFTKKSAGDRGEGVLEEEDEEGLVEWDWIGDDSPMMSGMCESEWILQRLTESLVRLERRREATARLEAVAEERSDCVPASDEDRVLASGADGPAS</sequence>
<reference evidence="12" key="1">
    <citation type="journal article" date="2020" name="Stud. Mycol.">
        <title>101 Dothideomycetes genomes: a test case for predicting lifestyles and emergence of pathogens.</title>
        <authorList>
            <person name="Haridas S."/>
            <person name="Albert R."/>
            <person name="Binder M."/>
            <person name="Bloem J."/>
            <person name="Labutti K."/>
            <person name="Salamov A."/>
            <person name="Andreopoulos B."/>
            <person name="Baker S."/>
            <person name="Barry K."/>
            <person name="Bills G."/>
            <person name="Bluhm B."/>
            <person name="Cannon C."/>
            <person name="Castanera R."/>
            <person name="Culley D."/>
            <person name="Daum C."/>
            <person name="Ezra D."/>
            <person name="Gonzalez J."/>
            <person name="Henrissat B."/>
            <person name="Kuo A."/>
            <person name="Liang C."/>
            <person name="Lipzen A."/>
            <person name="Lutzoni F."/>
            <person name="Magnuson J."/>
            <person name="Mondo S."/>
            <person name="Nolan M."/>
            <person name="Ohm R."/>
            <person name="Pangilinan J."/>
            <person name="Park H.-J."/>
            <person name="Ramirez L."/>
            <person name="Alfaro M."/>
            <person name="Sun H."/>
            <person name="Tritt A."/>
            <person name="Yoshinaga Y."/>
            <person name="Zwiers L.-H."/>
            <person name="Turgeon B."/>
            <person name="Goodwin S."/>
            <person name="Spatafora J."/>
            <person name="Crous P."/>
            <person name="Grigoriev I."/>
        </authorList>
    </citation>
    <scope>NUCLEOTIDE SEQUENCE</scope>
    <source>
        <strain evidence="12">CBS 125425</strain>
    </source>
</reference>
<comment type="caution">
    <text evidence="12">The sequence shown here is derived from an EMBL/GenBank/DDBJ whole genome shotgun (WGS) entry which is preliminary data.</text>
</comment>
<keyword evidence="7 8" id="KW-0407">Ion channel</keyword>
<dbReference type="PANTHER" id="PTHR11003:SF342">
    <property type="entry name" value="OUTWARD-RECTIFIER POTASSIUM CHANNEL TOK1"/>
    <property type="match status" value="1"/>
</dbReference>
<dbReference type="Gene3D" id="1.10.287.70">
    <property type="match status" value="2"/>
</dbReference>
<evidence type="ECO:0000313" key="12">
    <source>
        <dbReference type="EMBL" id="KAF2736733.1"/>
    </source>
</evidence>
<feature type="transmembrane region" description="Helical" evidence="10">
    <location>
        <begin position="408"/>
        <end position="429"/>
    </location>
</feature>
<evidence type="ECO:0000256" key="6">
    <source>
        <dbReference type="ARBA" id="ARBA00023136"/>
    </source>
</evidence>